<gene>
    <name evidence="9" type="ORF">GCM10025791_09890</name>
</gene>
<evidence type="ECO:0000256" key="7">
    <source>
        <dbReference type="SAM" id="Phobius"/>
    </source>
</evidence>
<dbReference type="GO" id="GO:0006813">
    <property type="term" value="P:potassium ion transport"/>
    <property type="evidence" value="ECO:0007669"/>
    <property type="project" value="InterPro"/>
</dbReference>
<keyword evidence="10" id="KW-1185">Reference proteome</keyword>
<feature type="transmembrane region" description="Helical" evidence="7">
    <location>
        <begin position="129"/>
        <end position="148"/>
    </location>
</feature>
<dbReference type="Gene3D" id="3.30.70.1450">
    <property type="entry name" value="Regulator of K+ conductance, C-terminal domain"/>
    <property type="match status" value="2"/>
</dbReference>
<feature type="transmembrane region" description="Helical" evidence="7">
    <location>
        <begin position="168"/>
        <end position="188"/>
    </location>
</feature>
<dbReference type="PANTHER" id="PTHR43652">
    <property type="entry name" value="BASIC AMINO ACID ANTIPORTER YFCC-RELATED"/>
    <property type="match status" value="1"/>
</dbReference>
<dbReference type="GO" id="GO:0008324">
    <property type="term" value="F:monoatomic cation transmembrane transporter activity"/>
    <property type="evidence" value="ECO:0007669"/>
    <property type="project" value="InterPro"/>
</dbReference>
<dbReference type="Proteomes" id="UP001409585">
    <property type="component" value="Unassembled WGS sequence"/>
</dbReference>
<dbReference type="EMBL" id="BAABLX010000007">
    <property type="protein sequence ID" value="GAA4934830.1"/>
    <property type="molecule type" value="Genomic_DNA"/>
</dbReference>
<dbReference type="RefSeq" id="WP_345417981.1">
    <property type="nucleotide sequence ID" value="NZ_AP031496.1"/>
</dbReference>
<evidence type="ECO:0000256" key="4">
    <source>
        <dbReference type="ARBA" id="ARBA00022737"/>
    </source>
</evidence>
<evidence type="ECO:0000256" key="5">
    <source>
        <dbReference type="ARBA" id="ARBA00022989"/>
    </source>
</evidence>
<reference evidence="10" key="1">
    <citation type="journal article" date="2019" name="Int. J. Syst. Evol. Microbiol.">
        <title>The Global Catalogue of Microorganisms (GCM) 10K type strain sequencing project: providing services to taxonomists for standard genome sequencing and annotation.</title>
        <authorList>
            <consortium name="The Broad Institute Genomics Platform"/>
            <consortium name="The Broad Institute Genome Sequencing Center for Infectious Disease"/>
            <person name="Wu L."/>
            <person name="Ma J."/>
        </authorList>
    </citation>
    <scope>NUCLEOTIDE SEQUENCE [LARGE SCALE GENOMIC DNA]</scope>
    <source>
        <strain evidence="10">JCM 19134</strain>
    </source>
</reference>
<evidence type="ECO:0000256" key="2">
    <source>
        <dbReference type="ARBA" id="ARBA00022448"/>
    </source>
</evidence>
<dbReference type="Pfam" id="PF03600">
    <property type="entry name" value="CitMHS"/>
    <property type="match status" value="1"/>
</dbReference>
<feature type="transmembrane region" description="Helical" evidence="7">
    <location>
        <begin position="31"/>
        <end position="48"/>
    </location>
</feature>
<keyword evidence="6 7" id="KW-0472">Membrane</keyword>
<evidence type="ECO:0000313" key="10">
    <source>
        <dbReference type="Proteomes" id="UP001409585"/>
    </source>
</evidence>
<feature type="domain" description="RCK C-terminal" evidence="8">
    <location>
        <begin position="196"/>
        <end position="280"/>
    </location>
</feature>
<feature type="transmembrane region" description="Helical" evidence="7">
    <location>
        <begin position="469"/>
        <end position="486"/>
    </location>
</feature>
<comment type="subcellular location">
    <subcellularLocation>
        <location evidence="1">Membrane</location>
        <topology evidence="1">Multi-pass membrane protein</topology>
    </subcellularLocation>
</comment>
<dbReference type="PROSITE" id="PS51202">
    <property type="entry name" value="RCK_C"/>
    <property type="match status" value="2"/>
</dbReference>
<dbReference type="Pfam" id="PF02080">
    <property type="entry name" value="TrkA_C"/>
    <property type="match status" value="2"/>
</dbReference>
<dbReference type="AlphaFoldDB" id="A0AAV3TYS2"/>
<dbReference type="PANTHER" id="PTHR43652:SF2">
    <property type="entry name" value="BASIC AMINO ACID ANTIPORTER YFCC-RELATED"/>
    <property type="match status" value="1"/>
</dbReference>
<feature type="transmembrane region" description="Helical" evidence="7">
    <location>
        <begin position="384"/>
        <end position="400"/>
    </location>
</feature>
<sequence length="576" mass="62119">MMSSWIVLASVLLLLVCLIQGKLKPALLFCGWAFAYLTFGVVETQELLGSFANPGLATLVLLLLVSLALERSPLLDSLSSTLLTGNERWARIKLMLTTAGFSAFLNNTAVVASFLSTLTKQNRFAPSRLLIPLSYASVLGGVTTLVGTSTNLVVDSFVADAGLPQFSMFQFSAVGIPVALACIGVIALTTRFLPNHQQSDTSNKLNYFVTAEVIRGSAMVGSSIETNKLRGLQGLFLLEIDRNGRRISPVTPDELLQEGDRLLFTGEVEQVHTLQQFHGLQVFGTEAEQLLTTNLVEVVIAHESELPGKTLQEVDFRTMFNAGVVGIRRGEKQLRGQLGRIPLRVGDSLLLAIGTDFFQHRNIDRNFHILSDTLQYSRLGKNQSVWAMVGFAAVIALAAVNLLPLFTGLGLLLAVFLGTRLLSVQELRRRFPFDLVLIIGSALTIAKGLDNSGAADMIAGFMQAVFNGYGPYAALAGVFILTLVLTELVTNNAAAALVFPIALSTAQGFGVDPMPFVMAVAYGASACFLIPYGYQTHLMVYSPGHYQMSDFIKAGGLVSLVYSVGVIALIPLVFPF</sequence>
<feature type="transmembrane region" description="Helical" evidence="7">
    <location>
        <begin position="94"/>
        <end position="117"/>
    </location>
</feature>
<dbReference type="GO" id="GO:0005886">
    <property type="term" value="C:plasma membrane"/>
    <property type="evidence" value="ECO:0007669"/>
    <property type="project" value="TreeGrafter"/>
</dbReference>
<organism evidence="9 10">
    <name type="scientific">Halioxenophilus aromaticivorans</name>
    <dbReference type="NCBI Taxonomy" id="1306992"/>
    <lineage>
        <taxon>Bacteria</taxon>
        <taxon>Pseudomonadati</taxon>
        <taxon>Pseudomonadota</taxon>
        <taxon>Gammaproteobacteria</taxon>
        <taxon>Alteromonadales</taxon>
        <taxon>Alteromonadaceae</taxon>
        <taxon>Halioxenophilus</taxon>
    </lineage>
</organism>
<keyword evidence="4" id="KW-0677">Repeat</keyword>
<evidence type="ECO:0000256" key="1">
    <source>
        <dbReference type="ARBA" id="ARBA00004141"/>
    </source>
</evidence>
<feature type="domain" description="RCK C-terminal" evidence="8">
    <location>
        <begin position="283"/>
        <end position="369"/>
    </location>
</feature>
<protein>
    <submittedName>
        <fullName evidence="9">SLC13 family permease</fullName>
    </submittedName>
</protein>
<dbReference type="SUPFAM" id="SSF116726">
    <property type="entry name" value="TrkA C-terminal domain-like"/>
    <property type="match status" value="2"/>
</dbReference>
<accession>A0AAV3TYS2</accession>
<evidence type="ECO:0000313" key="9">
    <source>
        <dbReference type="EMBL" id="GAA4934830.1"/>
    </source>
</evidence>
<dbReference type="InterPro" id="IPR051679">
    <property type="entry name" value="DASS-Related_Transporters"/>
</dbReference>
<evidence type="ECO:0000259" key="8">
    <source>
        <dbReference type="PROSITE" id="PS51202"/>
    </source>
</evidence>
<dbReference type="InterPro" id="IPR004680">
    <property type="entry name" value="Cit_transptr-like_dom"/>
</dbReference>
<name>A0AAV3TYS2_9ALTE</name>
<feature type="transmembrane region" description="Helical" evidence="7">
    <location>
        <begin position="493"/>
        <end position="510"/>
    </location>
</feature>
<comment type="caution">
    <text evidence="9">The sequence shown here is derived from an EMBL/GenBank/DDBJ whole genome shotgun (WGS) entry which is preliminary data.</text>
</comment>
<evidence type="ECO:0000256" key="6">
    <source>
        <dbReference type="ARBA" id="ARBA00023136"/>
    </source>
</evidence>
<keyword evidence="2" id="KW-0813">Transport</keyword>
<feature type="transmembrane region" description="Helical" evidence="7">
    <location>
        <begin position="554"/>
        <end position="574"/>
    </location>
</feature>
<keyword evidence="5 7" id="KW-1133">Transmembrane helix</keyword>
<feature type="transmembrane region" description="Helical" evidence="7">
    <location>
        <begin position="516"/>
        <end position="534"/>
    </location>
</feature>
<dbReference type="InterPro" id="IPR006037">
    <property type="entry name" value="RCK_C"/>
</dbReference>
<keyword evidence="3 7" id="KW-0812">Transmembrane</keyword>
<dbReference type="InterPro" id="IPR036721">
    <property type="entry name" value="RCK_C_sf"/>
</dbReference>
<proteinExistence type="predicted"/>
<evidence type="ECO:0000256" key="3">
    <source>
        <dbReference type="ARBA" id="ARBA00022692"/>
    </source>
</evidence>
<feature type="transmembrane region" description="Helical" evidence="7">
    <location>
        <begin position="55"/>
        <end position="74"/>
    </location>
</feature>